<protein>
    <submittedName>
        <fullName evidence="1">Uncharacterized protein</fullName>
    </submittedName>
</protein>
<keyword evidence="2" id="KW-1185">Reference proteome</keyword>
<dbReference type="AlphaFoldDB" id="A0A853C6K0"/>
<accession>A0A853C6K0</accession>
<comment type="caution">
    <text evidence="1">The sequence shown here is derived from an EMBL/GenBank/DDBJ whole genome shotgun (WGS) entry which is preliminary data.</text>
</comment>
<dbReference type="Proteomes" id="UP000530424">
    <property type="component" value="Unassembled WGS sequence"/>
</dbReference>
<dbReference type="EMBL" id="JACCFP010000001">
    <property type="protein sequence ID" value="NYJ03154.1"/>
    <property type="molecule type" value="Genomic_DNA"/>
</dbReference>
<gene>
    <name evidence="1" type="ORF">HNR19_003852</name>
</gene>
<sequence>MSRPRPTTPADQVRPDAQQALRAERYDQMLRLADLFDDAGEQMRTWAKAGADVLADPDVGASAALSPATYAEAEEELRAATTGRNGLLSRSIELDADALVLRATVLTYQWIDDLRAAAYLTLGSIAGKAIGYLAPEVALGGAIVSAGLIETDALDREGIAAYLSELAEANPDLMEHITTGGGLVDSLQMRSLLTAGVLAGDGGGLTREGGLRAAGVERLDTGFGAALRDTAVGLDAPEAVLTSAAPASGAAALPRGLEELFVRLAGTRDPVRIVPATGARHIVYLSGAPSGGARLVAGDVAPYVDDAVRTIAAEIGNPDDPVHVLLVGCGTGGVAAVTIAARADLPGFVVDRVVAADAPATQMVRLPDSVRVLALEDRSDPVALLGSLVNASAANRTTVVYDSATVGSDTSPAYVGGARAADASAHPDLVAEIDALRELGYLA</sequence>
<evidence type="ECO:0000313" key="1">
    <source>
        <dbReference type="EMBL" id="NYJ03154.1"/>
    </source>
</evidence>
<reference evidence="1 2" key="1">
    <citation type="submission" date="2020-07" db="EMBL/GenBank/DDBJ databases">
        <title>Sequencing the genomes of 1000 actinobacteria strains.</title>
        <authorList>
            <person name="Klenk H.-P."/>
        </authorList>
    </citation>
    <scope>NUCLEOTIDE SEQUENCE [LARGE SCALE GENOMIC DNA]</scope>
    <source>
        <strain evidence="1 2">DSM 103833</strain>
    </source>
</reference>
<dbReference type="RefSeq" id="WP_179669435.1">
    <property type="nucleotide sequence ID" value="NZ_JACCFP010000001.1"/>
</dbReference>
<organism evidence="1 2">
    <name type="scientific">Nocardioides thalensis</name>
    <dbReference type="NCBI Taxonomy" id="1914755"/>
    <lineage>
        <taxon>Bacteria</taxon>
        <taxon>Bacillati</taxon>
        <taxon>Actinomycetota</taxon>
        <taxon>Actinomycetes</taxon>
        <taxon>Propionibacteriales</taxon>
        <taxon>Nocardioidaceae</taxon>
        <taxon>Nocardioides</taxon>
    </lineage>
</organism>
<evidence type="ECO:0000313" key="2">
    <source>
        <dbReference type="Proteomes" id="UP000530424"/>
    </source>
</evidence>
<proteinExistence type="predicted"/>
<name>A0A853C6K0_9ACTN</name>